<keyword evidence="6" id="KW-0269">Exonuclease</keyword>
<dbReference type="SUPFAM" id="SSF52980">
    <property type="entry name" value="Restriction endonuclease-like"/>
    <property type="match status" value="1"/>
</dbReference>
<evidence type="ECO:0000256" key="10">
    <source>
        <dbReference type="ARBA" id="ARBA00023235"/>
    </source>
</evidence>
<comment type="catalytic activity">
    <reaction evidence="14">
        <text>ATP + H2O = ADP + phosphate + H(+)</text>
        <dbReference type="Rhea" id="RHEA:13065"/>
        <dbReference type="ChEBI" id="CHEBI:15377"/>
        <dbReference type="ChEBI" id="CHEBI:15378"/>
        <dbReference type="ChEBI" id="CHEBI:30616"/>
        <dbReference type="ChEBI" id="CHEBI:43474"/>
        <dbReference type="ChEBI" id="CHEBI:456216"/>
        <dbReference type="EC" id="5.6.2.4"/>
    </reaction>
</comment>
<dbReference type="AlphaFoldDB" id="A0A401JGG7"/>
<keyword evidence="2 15" id="KW-0547">Nucleotide-binding</keyword>
<dbReference type="GO" id="GO:0004527">
    <property type="term" value="F:exonuclease activity"/>
    <property type="evidence" value="ECO:0007669"/>
    <property type="project" value="UniProtKB-KW"/>
</dbReference>
<dbReference type="Gene3D" id="1.10.486.10">
    <property type="entry name" value="PCRA, domain 4"/>
    <property type="match status" value="1"/>
</dbReference>
<evidence type="ECO:0000259" key="17">
    <source>
        <dbReference type="PROSITE" id="PS51217"/>
    </source>
</evidence>
<protein>
    <recommendedName>
        <fullName evidence="12">DNA 3'-5' helicase</fullName>
        <ecNumber evidence="12">5.6.2.4</ecNumber>
    </recommendedName>
    <alternativeName>
        <fullName evidence="13">DNA 3'-5' helicase II</fullName>
    </alternativeName>
</protein>
<evidence type="ECO:0000256" key="3">
    <source>
        <dbReference type="ARBA" id="ARBA00022763"/>
    </source>
</evidence>
<reference evidence="18 19" key="1">
    <citation type="journal article" date="2019" name="Front. Microbiol.">
        <title>Genomes of Neutrophilic Sulfur-Oxidizing Chemolithoautotrophs Representing 9 Proteobacterial Species From 8 Genera.</title>
        <authorList>
            <person name="Watanabe T."/>
            <person name="Kojima H."/>
            <person name="Umezawa K."/>
            <person name="Hori C."/>
            <person name="Takasuka T.E."/>
            <person name="Kato Y."/>
            <person name="Fukui M."/>
        </authorList>
    </citation>
    <scope>NUCLEOTIDE SEQUENCE [LARGE SCALE GENOMIC DNA]</scope>
    <source>
        <strain evidence="18 19">TTN</strain>
    </source>
</reference>
<evidence type="ECO:0000256" key="9">
    <source>
        <dbReference type="ARBA" id="ARBA00023204"/>
    </source>
</evidence>
<evidence type="ECO:0000256" key="14">
    <source>
        <dbReference type="ARBA" id="ARBA00048988"/>
    </source>
</evidence>
<evidence type="ECO:0000256" key="13">
    <source>
        <dbReference type="ARBA" id="ARBA00034923"/>
    </source>
</evidence>
<evidence type="ECO:0000256" key="7">
    <source>
        <dbReference type="ARBA" id="ARBA00022840"/>
    </source>
</evidence>
<evidence type="ECO:0000256" key="4">
    <source>
        <dbReference type="ARBA" id="ARBA00022801"/>
    </source>
</evidence>
<accession>A0A401JGG7</accession>
<dbReference type="Pfam" id="PF13361">
    <property type="entry name" value="UvrD_C"/>
    <property type="match status" value="1"/>
</dbReference>
<keyword evidence="5 15" id="KW-0347">Helicase</keyword>
<dbReference type="GO" id="GO:0005829">
    <property type="term" value="C:cytosol"/>
    <property type="evidence" value="ECO:0007669"/>
    <property type="project" value="TreeGrafter"/>
</dbReference>
<comment type="caution">
    <text evidence="18">The sequence shown here is derived from an EMBL/GenBank/DDBJ whole genome shotgun (WGS) entry which is preliminary data.</text>
</comment>
<dbReference type="InterPro" id="IPR027417">
    <property type="entry name" value="P-loop_NTPase"/>
</dbReference>
<keyword evidence="10" id="KW-0413">Isomerase</keyword>
<organism evidence="18 19">
    <name type="scientific">Sulfuriferula multivorans</name>
    <dbReference type="NCBI Taxonomy" id="1559896"/>
    <lineage>
        <taxon>Bacteria</taxon>
        <taxon>Pseudomonadati</taxon>
        <taxon>Pseudomonadota</taxon>
        <taxon>Betaproteobacteria</taxon>
        <taxon>Nitrosomonadales</taxon>
        <taxon>Sulfuricellaceae</taxon>
        <taxon>Sulfuriferula</taxon>
    </lineage>
</organism>
<dbReference type="RefSeq" id="WP_124705471.1">
    <property type="nucleotide sequence ID" value="NZ_BGOW01000026.1"/>
</dbReference>
<dbReference type="OrthoDB" id="5905204at2"/>
<dbReference type="InterPro" id="IPR038726">
    <property type="entry name" value="PDDEXK_AddAB-type"/>
</dbReference>
<dbReference type="EMBL" id="BGOW01000026">
    <property type="protein sequence ID" value="GBL46683.1"/>
    <property type="molecule type" value="Genomic_DNA"/>
</dbReference>
<dbReference type="Gene3D" id="3.40.50.300">
    <property type="entry name" value="P-loop containing nucleotide triphosphate hydrolases"/>
    <property type="match status" value="4"/>
</dbReference>
<keyword evidence="8" id="KW-0238">DNA-binding</keyword>
<comment type="catalytic activity">
    <reaction evidence="11">
        <text>Couples ATP hydrolysis with the unwinding of duplex DNA by translocating in the 3'-5' direction.</text>
        <dbReference type="EC" id="5.6.2.4"/>
    </reaction>
</comment>
<sequence length="1094" mass="119981">MTPAEFNRTALDPGQAVVVEACAGSGKTWLLVSRMVRLLLDEVPASEILAITFTRKAAREMRARLDDWLRFMATAEDDAVRAFLAERAVPPEAIEALLPRARGLFETVLSAQPGITISTFHAWFLTVIERAPLEVGLAGFTLAEQTHELEAKAWEALADDLARAPAASLTVAMQSLLADIGLYNTRALLSAFMARRGEWWAFTEGQPDRAAYAVAQLEAALPVAPGADVAGDLLGDAAWVALLWEYLKLLALHTPTSIKMAQACELALSASTAADDCFDALCAALLTQQGEIRKTVTHSAAQAKKMGESVLLRLVELHQTIGTRLMSAQAARQAQRVYQFNCQALRLGDALLEQYQALKHARRVLDFADVEWQVAQLLGDSDQAEYLQYKLDARYRHILLDEFQDTNPLQWRVLQSWFAAAEQADRMPTVFLVGDPKQSIYRFRGAEAQLFDLAGNYLKERGAAYLTQSTTRRSAPPVVQVVNQTFAAVEHEYTLFKPHTAHDGQRSGRVEVLPLAQPPEQVIVEHGYRNPLTTPYSDTDTQMRELEAQQLAQRLNQIVGHWLIDDEKTGARHAEYRDVMILVRSRTHLPVYERALKAAHIPFATTRRGGLLEALEVGDLLSLLAFLVTPDADLHLARVLRSPLFDCADSDLLTLASAEGNTWWQRLRALADNAHASPALQRAAPLLADWHSRAGRLPVHDLLDTIYFSGEVQARYAAAAPSALIPGIHANLDALLELALAIEGGRYPSLPRFLHEVDLLQQTGNDASPDEGKTAQLDNAVTLHTIHGAKGLEAPIVWLLDAGARKARADAYTVLTDWPPGAVRPAHFSLYGDKTLRASFQADFFDAEARHARRENFNLLYVAMTRARQALIVSGASSKSQNDNWHGQILSALRTDADAKSASFGTDLDAPLPASTPVAPPPVTRAVLPPGLNQPQPTGRRIAPVSSSEISYGIVLHAILERIAPPASAPAATALKTELGNPAEFDSAWQHAQRLLDTPLLARFFDPAQYRFAHNELAYLNADGEARRIDRVVGLADAVWVLDYKSGSGASAAQLAARHHAQLEDYRSAIRHLHPGQPVRCAVIAADGRLIEIE</sequence>
<evidence type="ECO:0000256" key="11">
    <source>
        <dbReference type="ARBA" id="ARBA00034617"/>
    </source>
</evidence>
<keyword evidence="3" id="KW-0227">DNA damage</keyword>
<feature type="domain" description="UvrD-like helicase C-terminal" evidence="17">
    <location>
        <begin position="501"/>
        <end position="791"/>
    </location>
</feature>
<dbReference type="InterPro" id="IPR011604">
    <property type="entry name" value="PDDEXK-like_dom_sf"/>
</dbReference>
<dbReference type="GO" id="GO:0043138">
    <property type="term" value="F:3'-5' DNA helicase activity"/>
    <property type="evidence" value="ECO:0007669"/>
    <property type="project" value="UniProtKB-EC"/>
</dbReference>
<dbReference type="PANTHER" id="PTHR11070:SF2">
    <property type="entry name" value="ATP-DEPENDENT DNA HELICASE SRS2"/>
    <property type="match status" value="1"/>
</dbReference>
<dbReference type="GO" id="GO:0000725">
    <property type="term" value="P:recombinational repair"/>
    <property type="evidence" value="ECO:0007669"/>
    <property type="project" value="TreeGrafter"/>
</dbReference>
<dbReference type="PANTHER" id="PTHR11070">
    <property type="entry name" value="UVRD / RECB / PCRA DNA HELICASE FAMILY MEMBER"/>
    <property type="match status" value="1"/>
</dbReference>
<dbReference type="EC" id="5.6.2.4" evidence="12"/>
<evidence type="ECO:0000256" key="5">
    <source>
        <dbReference type="ARBA" id="ARBA00022806"/>
    </source>
</evidence>
<evidence type="ECO:0000313" key="18">
    <source>
        <dbReference type="EMBL" id="GBL46683.1"/>
    </source>
</evidence>
<evidence type="ECO:0000256" key="12">
    <source>
        <dbReference type="ARBA" id="ARBA00034808"/>
    </source>
</evidence>
<keyword evidence="4 15" id="KW-0378">Hydrolase</keyword>
<dbReference type="Pfam" id="PF00580">
    <property type="entry name" value="UvrD-helicase"/>
    <property type="match status" value="1"/>
</dbReference>
<dbReference type="GO" id="GO:0005524">
    <property type="term" value="F:ATP binding"/>
    <property type="evidence" value="ECO:0007669"/>
    <property type="project" value="UniProtKB-UniRule"/>
</dbReference>
<dbReference type="InterPro" id="IPR014016">
    <property type="entry name" value="UvrD-like_ATP-bd"/>
</dbReference>
<dbReference type="SUPFAM" id="SSF52540">
    <property type="entry name" value="P-loop containing nucleoside triphosphate hydrolases"/>
    <property type="match status" value="1"/>
</dbReference>
<keyword evidence="9" id="KW-0234">DNA repair</keyword>
<dbReference type="Proteomes" id="UP000286806">
    <property type="component" value="Unassembled WGS sequence"/>
</dbReference>
<evidence type="ECO:0000313" key="19">
    <source>
        <dbReference type="Proteomes" id="UP000286806"/>
    </source>
</evidence>
<proteinExistence type="predicted"/>
<dbReference type="PROSITE" id="PS51217">
    <property type="entry name" value="UVRD_HELICASE_CTER"/>
    <property type="match status" value="1"/>
</dbReference>
<dbReference type="Gene3D" id="3.90.320.10">
    <property type="match status" value="1"/>
</dbReference>
<feature type="binding site" evidence="15">
    <location>
        <begin position="21"/>
        <end position="28"/>
    </location>
    <ligand>
        <name>ATP</name>
        <dbReference type="ChEBI" id="CHEBI:30616"/>
    </ligand>
</feature>
<dbReference type="PROSITE" id="PS51198">
    <property type="entry name" value="UVRD_HELICASE_ATP_BIND"/>
    <property type="match status" value="1"/>
</dbReference>
<dbReference type="InterPro" id="IPR011335">
    <property type="entry name" value="Restrct_endonuc-II-like"/>
</dbReference>
<keyword evidence="1" id="KW-0540">Nuclease</keyword>
<evidence type="ECO:0000256" key="2">
    <source>
        <dbReference type="ARBA" id="ARBA00022741"/>
    </source>
</evidence>
<keyword evidence="19" id="KW-1185">Reference proteome</keyword>
<dbReference type="GO" id="GO:0033202">
    <property type="term" value="C:DNA helicase complex"/>
    <property type="evidence" value="ECO:0007669"/>
    <property type="project" value="TreeGrafter"/>
</dbReference>
<evidence type="ECO:0000256" key="6">
    <source>
        <dbReference type="ARBA" id="ARBA00022839"/>
    </source>
</evidence>
<dbReference type="Pfam" id="PF12705">
    <property type="entry name" value="PDDEXK_1"/>
    <property type="match status" value="1"/>
</dbReference>
<dbReference type="InterPro" id="IPR014017">
    <property type="entry name" value="DNA_helicase_UvrD-like_C"/>
</dbReference>
<keyword evidence="7 15" id="KW-0067">ATP-binding</keyword>
<evidence type="ECO:0000256" key="1">
    <source>
        <dbReference type="ARBA" id="ARBA00022722"/>
    </source>
</evidence>
<evidence type="ECO:0000256" key="8">
    <source>
        <dbReference type="ARBA" id="ARBA00023125"/>
    </source>
</evidence>
<feature type="domain" description="UvrD-like helicase ATP-binding" evidence="16">
    <location>
        <begin position="1"/>
        <end position="475"/>
    </location>
</feature>
<evidence type="ECO:0000256" key="15">
    <source>
        <dbReference type="PROSITE-ProRule" id="PRU00560"/>
    </source>
</evidence>
<name>A0A401JGG7_9PROT</name>
<dbReference type="InterPro" id="IPR000212">
    <property type="entry name" value="DNA_helicase_UvrD/REP"/>
</dbReference>
<evidence type="ECO:0000259" key="16">
    <source>
        <dbReference type="PROSITE" id="PS51198"/>
    </source>
</evidence>
<gene>
    <name evidence="18" type="ORF">SFMTTN_2508</name>
</gene>
<dbReference type="GO" id="GO:0003677">
    <property type="term" value="F:DNA binding"/>
    <property type="evidence" value="ECO:0007669"/>
    <property type="project" value="UniProtKB-KW"/>
</dbReference>